<feature type="chain" id="PRO_5035206446" evidence="1">
    <location>
        <begin position="18"/>
        <end position="207"/>
    </location>
</feature>
<dbReference type="Proteomes" id="UP000751190">
    <property type="component" value="Unassembled WGS sequence"/>
</dbReference>
<feature type="signal peptide" evidence="1">
    <location>
        <begin position="1"/>
        <end position="17"/>
    </location>
</feature>
<dbReference type="EMBL" id="JAGTXO010000011">
    <property type="protein sequence ID" value="KAG8465073.1"/>
    <property type="molecule type" value="Genomic_DNA"/>
</dbReference>
<keyword evidence="3" id="KW-1185">Reference proteome</keyword>
<protein>
    <submittedName>
        <fullName evidence="2">Uncharacterized protein</fullName>
    </submittedName>
</protein>
<keyword evidence="1" id="KW-0732">Signal</keyword>
<evidence type="ECO:0000256" key="1">
    <source>
        <dbReference type="SAM" id="SignalP"/>
    </source>
</evidence>
<proteinExistence type="predicted"/>
<evidence type="ECO:0000313" key="2">
    <source>
        <dbReference type="EMBL" id="KAG8465073.1"/>
    </source>
</evidence>
<dbReference type="AlphaFoldDB" id="A0A8J5XIH1"/>
<evidence type="ECO:0000313" key="3">
    <source>
        <dbReference type="Proteomes" id="UP000751190"/>
    </source>
</evidence>
<reference evidence="2" key="1">
    <citation type="submission" date="2021-05" db="EMBL/GenBank/DDBJ databases">
        <title>The genome of the haptophyte Pavlova lutheri (Diacronema luteri, Pavlovales) - a model for lipid biosynthesis in eukaryotic algae.</title>
        <authorList>
            <person name="Hulatt C.J."/>
            <person name="Posewitz M.C."/>
        </authorList>
    </citation>
    <scope>NUCLEOTIDE SEQUENCE</scope>
    <source>
        <strain evidence="2">NIVA-4/92</strain>
    </source>
</reference>
<name>A0A8J5XIH1_DIALT</name>
<organism evidence="2 3">
    <name type="scientific">Diacronema lutheri</name>
    <name type="common">Unicellular marine alga</name>
    <name type="synonym">Monochrysis lutheri</name>
    <dbReference type="NCBI Taxonomy" id="2081491"/>
    <lineage>
        <taxon>Eukaryota</taxon>
        <taxon>Haptista</taxon>
        <taxon>Haptophyta</taxon>
        <taxon>Pavlovophyceae</taxon>
        <taxon>Pavlovales</taxon>
        <taxon>Pavlovaceae</taxon>
        <taxon>Diacronema</taxon>
    </lineage>
</organism>
<gene>
    <name evidence="2" type="ORF">KFE25_012436</name>
</gene>
<accession>A0A8J5XIH1</accession>
<comment type="caution">
    <text evidence="2">The sequence shown here is derived from an EMBL/GenBank/DDBJ whole genome shotgun (WGS) entry which is preliminary data.</text>
</comment>
<sequence length="207" mass="21339">MVAALSGLSALWVEAVGDVVQRGGLAPADASALLTSAQALWADASARVELATRDSAIADLDAQLAALSAQLAAKRSDVPSAVREHIAAEHRAHLVELEACAQRARAAEHHPLPAPPACDAACVAQLHRVAERHGRVVAALEMAATDATAHAARERQLVAHLDEVVALEARPCSTQDMLGAPGAKGLAAGQRAAQSRVLARMAHQLAA</sequence>